<dbReference type="EMBL" id="BHXC01000007">
    <property type="protein sequence ID" value="GCB94739.1"/>
    <property type="molecule type" value="Genomic_DNA"/>
</dbReference>
<comment type="caution">
    <text evidence="1">The sequence shown here is derived from an EMBL/GenBank/DDBJ whole genome shotgun (WGS) entry which is preliminary data.</text>
</comment>
<sequence length="59" mass="7003">MYRAQNGPFMVGVCIQRMDLCATLGEFVMSKMRDEVRYLRDRELLHLRVEHRSQMQDAA</sequence>
<evidence type="ECO:0000313" key="2">
    <source>
        <dbReference type="Proteomes" id="UP000288351"/>
    </source>
</evidence>
<gene>
    <name evidence="1" type="ORF">SALB_07540</name>
</gene>
<accession>A0A059WGN7</accession>
<name>A0A059WGN7_STRNR</name>
<dbReference type="AlphaFoldDB" id="A0A059WGN7"/>
<dbReference type="Proteomes" id="UP000288351">
    <property type="component" value="Unassembled WGS sequence"/>
</dbReference>
<proteinExistence type="predicted"/>
<organism evidence="1 2">
    <name type="scientific">Streptomyces noursei</name>
    <name type="common">Streptomyces albulus</name>
    <dbReference type="NCBI Taxonomy" id="1971"/>
    <lineage>
        <taxon>Bacteria</taxon>
        <taxon>Bacillati</taxon>
        <taxon>Actinomycetota</taxon>
        <taxon>Actinomycetes</taxon>
        <taxon>Kitasatosporales</taxon>
        <taxon>Streptomycetaceae</taxon>
        <taxon>Streptomyces</taxon>
    </lineage>
</organism>
<reference evidence="1 2" key="1">
    <citation type="journal article" date="2019" name="Microbiol. Resour. Announc.">
        <title>Draft Genome Sequence of the Most Traditional epsilon-Poly-l-Lysine Producer, Streptomyces albulus NBRC14147.</title>
        <authorList>
            <person name="Yamanaka K."/>
            <person name="Hamano Y."/>
        </authorList>
    </citation>
    <scope>NUCLEOTIDE SEQUENCE [LARGE SCALE GENOMIC DNA]</scope>
    <source>
        <strain evidence="1 2">NBRC 14147</strain>
    </source>
</reference>
<protein>
    <submittedName>
        <fullName evidence="1">Uncharacterized protein</fullName>
    </submittedName>
</protein>
<dbReference type="STRING" id="68570.DC74_6573"/>
<evidence type="ECO:0000313" key="1">
    <source>
        <dbReference type="EMBL" id="GCB94739.1"/>
    </source>
</evidence>